<proteinExistence type="predicted"/>
<evidence type="ECO:0000259" key="1">
    <source>
        <dbReference type="Pfam" id="PF07238"/>
    </source>
</evidence>
<gene>
    <name evidence="2" type="ORF">SAMN05421659_11125</name>
</gene>
<dbReference type="Gene3D" id="2.40.10.220">
    <property type="entry name" value="predicted glycosyltransferase like domains"/>
    <property type="match status" value="1"/>
</dbReference>
<dbReference type="InterPro" id="IPR009875">
    <property type="entry name" value="PilZ_domain"/>
</dbReference>
<dbReference type="Proteomes" id="UP000199701">
    <property type="component" value="Unassembled WGS sequence"/>
</dbReference>
<dbReference type="RefSeq" id="WP_092455015.1">
    <property type="nucleotide sequence ID" value="NZ_FOJI01000011.1"/>
</dbReference>
<evidence type="ECO:0000313" key="2">
    <source>
        <dbReference type="EMBL" id="SEW34231.1"/>
    </source>
</evidence>
<reference evidence="2 3" key="1">
    <citation type="submission" date="2016-10" db="EMBL/GenBank/DDBJ databases">
        <authorList>
            <person name="de Groot N.N."/>
        </authorList>
    </citation>
    <scope>NUCLEOTIDE SEQUENCE [LARGE SCALE GENOMIC DNA]</scope>
    <source>
        <strain evidence="2 3">DSM 9179</strain>
    </source>
</reference>
<dbReference type="STRING" id="99656.SAMN05421659_11125"/>
<dbReference type="EMBL" id="FOJI01000011">
    <property type="protein sequence ID" value="SEW34231.1"/>
    <property type="molecule type" value="Genomic_DNA"/>
</dbReference>
<sequence length="112" mass="12616">MIEKRKAKRLKVDLKLNVSSLFKQNNIEIANVDSPIEVFDVSKSGIGFISKSVLPLDFYFNAALHLGSDNGVLYCVVKIIRCEPLSKDDYNYGCEFVGMAPILDYIFEGIFD</sequence>
<dbReference type="Pfam" id="PF07238">
    <property type="entry name" value="PilZ"/>
    <property type="match status" value="1"/>
</dbReference>
<accession>A0A1I0R1U3</accession>
<feature type="domain" description="PilZ" evidence="1">
    <location>
        <begin position="3"/>
        <end position="101"/>
    </location>
</feature>
<keyword evidence="3" id="KW-1185">Reference proteome</keyword>
<protein>
    <submittedName>
        <fullName evidence="2">PilZ domain-containing protein</fullName>
    </submittedName>
</protein>
<dbReference type="AlphaFoldDB" id="A0A1I0R1U3"/>
<organism evidence="2 3">
    <name type="scientific">[Clostridium] fimetarium</name>
    <dbReference type="NCBI Taxonomy" id="99656"/>
    <lineage>
        <taxon>Bacteria</taxon>
        <taxon>Bacillati</taxon>
        <taxon>Bacillota</taxon>
        <taxon>Clostridia</taxon>
        <taxon>Lachnospirales</taxon>
        <taxon>Lachnospiraceae</taxon>
    </lineage>
</organism>
<dbReference type="OrthoDB" id="1954087at2"/>
<name>A0A1I0R1U3_9FIRM</name>
<dbReference type="GO" id="GO:0035438">
    <property type="term" value="F:cyclic-di-GMP binding"/>
    <property type="evidence" value="ECO:0007669"/>
    <property type="project" value="InterPro"/>
</dbReference>
<evidence type="ECO:0000313" key="3">
    <source>
        <dbReference type="Proteomes" id="UP000199701"/>
    </source>
</evidence>